<evidence type="ECO:0000313" key="2">
    <source>
        <dbReference type="Proteomes" id="UP000019193"/>
    </source>
</evidence>
<name>A0AA36KC53_ACINO</name>
<accession>A0AA36KC53</accession>
<gene>
    <name evidence="1" type="ORF">ANICBIBUN_16290</name>
</gene>
<dbReference type="Proteomes" id="UP000019193">
    <property type="component" value="Unassembled WGS sequence"/>
</dbReference>
<sequence>MISALFMRKKPLKKRKIYFWLMNQFQVFKK</sequence>
<keyword evidence="2" id="KW-1185">Reference proteome</keyword>
<evidence type="ECO:0000313" key="1">
    <source>
        <dbReference type="EMBL" id="CDG75974.1"/>
    </source>
</evidence>
<protein>
    <submittedName>
        <fullName evidence="1">Uncharacterized protein</fullName>
    </submittedName>
</protein>
<comment type="caution">
    <text evidence="1">The sequence shown here is derived from an EMBL/GenBank/DDBJ whole genome shotgun (WGS) entry which is preliminary data.</text>
</comment>
<proteinExistence type="predicted"/>
<organism evidence="1 2">
    <name type="scientific">Acinetobacter nosocomialis 28F</name>
    <dbReference type="NCBI Taxonomy" id="1147131"/>
    <lineage>
        <taxon>Bacteria</taxon>
        <taxon>Pseudomonadati</taxon>
        <taxon>Pseudomonadota</taxon>
        <taxon>Gammaproteobacteria</taxon>
        <taxon>Moraxellales</taxon>
        <taxon>Moraxellaceae</taxon>
        <taxon>Acinetobacter</taxon>
        <taxon>Acinetobacter calcoaceticus/baumannii complex</taxon>
    </lineage>
</organism>
<dbReference type="EMBL" id="CBSD020000071">
    <property type="protein sequence ID" value="CDG75974.1"/>
    <property type="molecule type" value="Genomic_DNA"/>
</dbReference>
<dbReference type="AlphaFoldDB" id="A0AA36KC53"/>
<reference evidence="1 2" key="1">
    <citation type="submission" date="2013-06" db="EMBL/GenBank/DDBJ databases">
        <title>Comparative analysis of genomes of multi-drug Acinetobacter sp. from Colombian Hospitals.</title>
        <authorList>
            <person name="Barreto-Hernandez E."/>
            <person name="Gonzalez E.B."/>
            <person name="Cepeda L.A."/>
            <person name="Valenzuela E.M."/>
            <person name="Falquet L."/>
            <person name="Reguero M.T."/>
            <person name="Mantilla R."/>
        </authorList>
    </citation>
    <scope>NUCLEOTIDE SEQUENCE [LARGE SCALE GENOMIC DNA]</scope>
    <source>
        <strain evidence="1 2">28F</strain>
    </source>
</reference>